<dbReference type="KEGG" id="sata:C5746_14355"/>
<sequence>MPPATATAEVIGAGPDEVSADDCSRMIWIRVRVSGAESQVEAGCLMPHGVAGATAGAEIKAVVDPGGKAFRLL</sequence>
<gene>
    <name evidence="1" type="ORF">C5746_14355</name>
</gene>
<evidence type="ECO:0000313" key="1">
    <source>
        <dbReference type="EMBL" id="AXE77924.1"/>
    </source>
</evidence>
<dbReference type="AlphaFoldDB" id="A0A2Z5JCI8"/>
<reference evidence="1" key="1">
    <citation type="journal article" date="2018" name="Front. Microbiol.">
        <title>Genome Sequencing of Streptomyces atratus SCSIOZH16 and Activation Production of Nocardamine via Metabolic Engineering.</title>
        <authorList>
            <person name="Li Y."/>
            <person name="Zhang C."/>
            <person name="Liu C."/>
            <person name="Ju J."/>
            <person name="Ma J."/>
        </authorList>
    </citation>
    <scope>NUCLEOTIDE SEQUENCE [LARGE SCALE GENOMIC DNA]</scope>
    <source>
        <strain evidence="1">SCSIO_ZH16</strain>
    </source>
</reference>
<organism evidence="1">
    <name type="scientific">Streptomyces atratus</name>
    <dbReference type="NCBI Taxonomy" id="1893"/>
    <lineage>
        <taxon>Bacteria</taxon>
        <taxon>Bacillati</taxon>
        <taxon>Actinomycetota</taxon>
        <taxon>Actinomycetes</taxon>
        <taxon>Kitasatosporales</taxon>
        <taxon>Streptomycetaceae</taxon>
        <taxon>Streptomyces</taxon>
    </lineage>
</organism>
<name>A0A2Z5JCI8_STRAR</name>
<accession>A0A2Z5JCI8</accession>
<proteinExistence type="predicted"/>
<protein>
    <submittedName>
        <fullName evidence="1">Uncharacterized protein</fullName>
    </submittedName>
</protein>
<dbReference type="Proteomes" id="UP000252698">
    <property type="component" value="Chromosome"/>
</dbReference>
<dbReference type="EMBL" id="CP027306">
    <property type="protein sequence ID" value="AXE77924.1"/>
    <property type="molecule type" value="Genomic_DNA"/>
</dbReference>